<dbReference type="AlphaFoldDB" id="A0A6V8KGD3"/>
<dbReference type="Proteomes" id="UP000482800">
    <property type="component" value="Unassembled WGS sequence"/>
</dbReference>
<dbReference type="Pfam" id="PF01810">
    <property type="entry name" value="LysE"/>
    <property type="match status" value="1"/>
</dbReference>
<evidence type="ECO:0000313" key="8">
    <source>
        <dbReference type="Proteomes" id="UP000482800"/>
    </source>
</evidence>
<proteinExistence type="predicted"/>
<evidence type="ECO:0000313" key="7">
    <source>
        <dbReference type="EMBL" id="GFJ82440.1"/>
    </source>
</evidence>
<dbReference type="GO" id="GO:0015171">
    <property type="term" value="F:amino acid transmembrane transporter activity"/>
    <property type="evidence" value="ECO:0007669"/>
    <property type="project" value="TreeGrafter"/>
</dbReference>
<keyword evidence="3 6" id="KW-0812">Transmembrane</keyword>
<feature type="transmembrane region" description="Helical" evidence="6">
    <location>
        <begin position="45"/>
        <end position="71"/>
    </location>
</feature>
<dbReference type="PANTHER" id="PTHR30086">
    <property type="entry name" value="ARGININE EXPORTER PROTEIN ARGO"/>
    <property type="match status" value="1"/>
</dbReference>
<feature type="transmembrane region" description="Helical" evidence="6">
    <location>
        <begin position="196"/>
        <end position="214"/>
    </location>
</feature>
<dbReference type="PANTHER" id="PTHR30086:SF20">
    <property type="entry name" value="ARGININE EXPORTER PROTEIN ARGO-RELATED"/>
    <property type="match status" value="1"/>
</dbReference>
<evidence type="ECO:0000256" key="1">
    <source>
        <dbReference type="ARBA" id="ARBA00004651"/>
    </source>
</evidence>
<keyword evidence="2" id="KW-1003">Cell membrane</keyword>
<dbReference type="InterPro" id="IPR001123">
    <property type="entry name" value="LeuE-type"/>
</dbReference>
<reference evidence="7 8" key="1">
    <citation type="submission" date="2020-03" db="EMBL/GenBank/DDBJ databases">
        <title>Whole genome shotgun sequence of Phytohabitans houttuyneae NBRC 108639.</title>
        <authorList>
            <person name="Komaki H."/>
            <person name="Tamura T."/>
        </authorList>
    </citation>
    <scope>NUCLEOTIDE SEQUENCE [LARGE SCALE GENOMIC DNA]</scope>
    <source>
        <strain evidence="7 8">NBRC 108639</strain>
    </source>
</reference>
<evidence type="ECO:0000256" key="4">
    <source>
        <dbReference type="ARBA" id="ARBA00022989"/>
    </source>
</evidence>
<dbReference type="GO" id="GO:0005886">
    <property type="term" value="C:plasma membrane"/>
    <property type="evidence" value="ECO:0007669"/>
    <property type="project" value="UniProtKB-SubCell"/>
</dbReference>
<comment type="subcellular location">
    <subcellularLocation>
        <location evidence="1">Cell membrane</location>
        <topology evidence="1">Multi-pass membrane protein</topology>
    </subcellularLocation>
</comment>
<evidence type="ECO:0000256" key="6">
    <source>
        <dbReference type="SAM" id="Phobius"/>
    </source>
</evidence>
<feature type="transmembrane region" description="Helical" evidence="6">
    <location>
        <begin position="159"/>
        <end position="184"/>
    </location>
</feature>
<dbReference type="EMBL" id="BLPF01000002">
    <property type="protein sequence ID" value="GFJ82440.1"/>
    <property type="molecule type" value="Genomic_DNA"/>
</dbReference>
<organism evidence="7 8">
    <name type="scientific">Phytohabitans houttuyneae</name>
    <dbReference type="NCBI Taxonomy" id="1076126"/>
    <lineage>
        <taxon>Bacteria</taxon>
        <taxon>Bacillati</taxon>
        <taxon>Actinomycetota</taxon>
        <taxon>Actinomycetes</taxon>
        <taxon>Micromonosporales</taxon>
        <taxon>Micromonosporaceae</taxon>
    </lineage>
</organism>
<reference evidence="7 8" key="2">
    <citation type="submission" date="2020-03" db="EMBL/GenBank/DDBJ databases">
        <authorList>
            <person name="Ichikawa N."/>
            <person name="Kimura A."/>
            <person name="Kitahashi Y."/>
            <person name="Uohara A."/>
        </authorList>
    </citation>
    <scope>NUCLEOTIDE SEQUENCE [LARGE SCALE GENOMIC DNA]</scope>
    <source>
        <strain evidence="7 8">NBRC 108639</strain>
    </source>
</reference>
<evidence type="ECO:0000256" key="2">
    <source>
        <dbReference type="ARBA" id="ARBA00022475"/>
    </source>
</evidence>
<protein>
    <submittedName>
        <fullName evidence="7">Lysine transporter LysE</fullName>
    </submittedName>
</protein>
<evidence type="ECO:0000256" key="5">
    <source>
        <dbReference type="ARBA" id="ARBA00023136"/>
    </source>
</evidence>
<evidence type="ECO:0000256" key="3">
    <source>
        <dbReference type="ARBA" id="ARBA00022692"/>
    </source>
</evidence>
<comment type="caution">
    <text evidence="7">The sequence shown here is derived from an EMBL/GenBank/DDBJ whole genome shotgun (WGS) entry which is preliminary data.</text>
</comment>
<gene>
    <name evidence="7" type="ORF">Phou_066200</name>
</gene>
<accession>A0A6V8KGD3</accession>
<keyword evidence="5 6" id="KW-0472">Membrane</keyword>
<name>A0A6V8KGD3_9ACTN</name>
<keyword evidence="8" id="KW-1185">Reference proteome</keyword>
<keyword evidence="4 6" id="KW-1133">Transmembrane helix</keyword>
<dbReference type="PIRSF" id="PIRSF006324">
    <property type="entry name" value="LeuE"/>
    <property type="match status" value="1"/>
</dbReference>
<sequence>MSLRAQAVHMLTFALAALVLVMIPGPDQALITRSALVGGRTAGLLTMLGGVLGLAVHAGAAAVGLSALLLASAKAFTALKIVGAAYLLWMGVQTLRAAARSRRGPAEAAVPRSRPRPATSVRQGFLSNALNPKVALFFVTFLPQFLSTEATAGGTRAQALLLSAIFAALYLAWFGLYVTAVDGLGQLLRRPRVKAAIERVTGVLLVAFAVRLATAHPAA</sequence>